<dbReference type="KEGG" id="rge:RGE_18970"/>
<dbReference type="NCBIfam" id="TIGR01509">
    <property type="entry name" value="HAD-SF-IA-v3"/>
    <property type="match status" value="1"/>
</dbReference>
<accession>I0HQF1</accession>
<evidence type="ECO:0000313" key="2">
    <source>
        <dbReference type="Proteomes" id="UP000007883"/>
    </source>
</evidence>
<dbReference type="Proteomes" id="UP000007883">
    <property type="component" value="Chromosome"/>
</dbReference>
<dbReference type="RefSeq" id="WP_014428101.1">
    <property type="nucleotide sequence ID" value="NC_017075.1"/>
</dbReference>
<keyword evidence="1" id="KW-0378">Hydrolase</keyword>
<dbReference type="InterPro" id="IPR036412">
    <property type="entry name" value="HAD-like_sf"/>
</dbReference>
<organism evidence="1 2">
    <name type="scientific">Rubrivivax gelatinosus (strain NBRC 100245 / IL144)</name>
    <dbReference type="NCBI Taxonomy" id="983917"/>
    <lineage>
        <taxon>Bacteria</taxon>
        <taxon>Pseudomonadati</taxon>
        <taxon>Pseudomonadota</taxon>
        <taxon>Betaproteobacteria</taxon>
        <taxon>Burkholderiales</taxon>
        <taxon>Sphaerotilaceae</taxon>
        <taxon>Rubrivivax</taxon>
    </lineage>
</organism>
<dbReference type="SFLD" id="SFLDG01129">
    <property type="entry name" value="C1.5:_HAD__Beta-PGM__Phosphata"/>
    <property type="match status" value="1"/>
</dbReference>
<proteinExistence type="predicted"/>
<dbReference type="HOGENOM" id="CLU_045011_9_4_4"/>
<name>I0HQF1_RUBGI</name>
<protein>
    <submittedName>
        <fullName evidence="1">Haloacid dehalogenase-like hydrolase</fullName>
    </submittedName>
</protein>
<dbReference type="PANTHER" id="PTHR43611">
    <property type="entry name" value="ALPHA-D-GLUCOSE 1-PHOSPHATE PHOSPHATASE"/>
    <property type="match status" value="1"/>
</dbReference>
<dbReference type="InterPro" id="IPR006439">
    <property type="entry name" value="HAD-SF_hydro_IA"/>
</dbReference>
<dbReference type="Pfam" id="PF00702">
    <property type="entry name" value="Hydrolase"/>
    <property type="match status" value="1"/>
</dbReference>
<sequence length="206" mass="23125">MKAEDLAGVRAVAFDIDGVLVDIRFPIVLPGALGISADQALEFFDGPFQKCLLGSEDLKDVLPPFLRAWRWPGTYESFIEFWFREESHINLPMLQVARRFRKAGITCVLASTQEHHRARNLEGLLQLGHIFQHAYFSCDLALRKPDPRFFKCVASQLALEPDSIFLIDDQCANIEGARLAGWRAALYRSEADIEDVLRACGASDGD</sequence>
<dbReference type="EMBL" id="AP012320">
    <property type="protein sequence ID" value="BAL95238.1"/>
    <property type="molecule type" value="Genomic_DNA"/>
</dbReference>
<keyword evidence="2" id="KW-1185">Reference proteome</keyword>
<dbReference type="STRING" id="983917.RGE_18970"/>
<dbReference type="InterPro" id="IPR023214">
    <property type="entry name" value="HAD_sf"/>
</dbReference>
<evidence type="ECO:0000313" key="1">
    <source>
        <dbReference type="EMBL" id="BAL95238.1"/>
    </source>
</evidence>
<dbReference type="PRINTS" id="PR00413">
    <property type="entry name" value="HADHALOGNASE"/>
</dbReference>
<dbReference type="SFLD" id="SFLDS00003">
    <property type="entry name" value="Haloacid_Dehalogenase"/>
    <property type="match status" value="1"/>
</dbReference>
<dbReference type="PANTHER" id="PTHR43611:SF3">
    <property type="entry name" value="FLAVIN MONONUCLEOTIDE HYDROLASE 1, CHLOROPLATIC"/>
    <property type="match status" value="1"/>
</dbReference>
<gene>
    <name evidence="1" type="ordered locus">RGE_18970</name>
</gene>
<reference evidence="1 2" key="1">
    <citation type="journal article" date="2012" name="J. Bacteriol.">
        <title>Complete genome sequence of phototrophic betaproteobacterium Rubrivivax gelatinosus IL144.</title>
        <authorList>
            <person name="Nagashima S."/>
            <person name="Kamimura A."/>
            <person name="Shimizu T."/>
            <person name="Nakamura-isaki S."/>
            <person name="Aono E."/>
            <person name="Sakamoto K."/>
            <person name="Ichikawa N."/>
            <person name="Nakazawa H."/>
            <person name="Sekine M."/>
            <person name="Yamazaki S."/>
            <person name="Fujita N."/>
            <person name="Shimada K."/>
            <person name="Hanada S."/>
            <person name="Nagashima K.V.P."/>
        </authorList>
    </citation>
    <scope>NUCLEOTIDE SEQUENCE [LARGE SCALE GENOMIC DNA]</scope>
    <source>
        <strain evidence="2">NBRC 100245 / IL144</strain>
    </source>
</reference>
<dbReference type="SUPFAM" id="SSF56784">
    <property type="entry name" value="HAD-like"/>
    <property type="match status" value="1"/>
</dbReference>
<dbReference type="GO" id="GO:0016787">
    <property type="term" value="F:hydrolase activity"/>
    <property type="evidence" value="ECO:0007669"/>
    <property type="project" value="UniProtKB-KW"/>
</dbReference>
<dbReference type="AlphaFoldDB" id="I0HQF1"/>
<dbReference type="eggNOG" id="COG1011">
    <property type="taxonomic scope" value="Bacteria"/>
</dbReference>
<dbReference type="Gene3D" id="3.40.50.1000">
    <property type="entry name" value="HAD superfamily/HAD-like"/>
    <property type="match status" value="1"/>
</dbReference>